<evidence type="ECO:0000256" key="1">
    <source>
        <dbReference type="SAM" id="Phobius"/>
    </source>
</evidence>
<organism evidence="2 3">
    <name type="scientific">Rhynchosporium secalis</name>
    <name type="common">Barley scald fungus</name>
    <dbReference type="NCBI Taxonomy" id="38038"/>
    <lineage>
        <taxon>Eukaryota</taxon>
        <taxon>Fungi</taxon>
        <taxon>Dikarya</taxon>
        <taxon>Ascomycota</taxon>
        <taxon>Pezizomycotina</taxon>
        <taxon>Leotiomycetes</taxon>
        <taxon>Helotiales</taxon>
        <taxon>Ploettnerulaceae</taxon>
        <taxon>Rhynchosporium</taxon>
    </lineage>
</organism>
<feature type="transmembrane region" description="Helical" evidence="1">
    <location>
        <begin position="91"/>
        <end position="111"/>
    </location>
</feature>
<name>A0A1E1MMK1_RHYSE</name>
<reference evidence="3" key="1">
    <citation type="submission" date="2016-03" db="EMBL/GenBank/DDBJ databases">
        <authorList>
            <person name="Guldener U."/>
        </authorList>
    </citation>
    <scope>NUCLEOTIDE SEQUENCE [LARGE SCALE GENOMIC DNA]</scope>
</reference>
<proteinExistence type="predicted"/>
<keyword evidence="1" id="KW-1133">Transmembrane helix</keyword>
<evidence type="ECO:0000313" key="3">
    <source>
        <dbReference type="Proteomes" id="UP000177625"/>
    </source>
</evidence>
<dbReference type="EMBL" id="FJVC01000422">
    <property type="protein sequence ID" value="CZT50319.1"/>
    <property type="molecule type" value="Genomic_DNA"/>
</dbReference>
<keyword evidence="3" id="KW-1185">Reference proteome</keyword>
<evidence type="ECO:0000313" key="2">
    <source>
        <dbReference type="EMBL" id="CZT50319.1"/>
    </source>
</evidence>
<keyword evidence="1" id="KW-0472">Membrane</keyword>
<dbReference type="AlphaFoldDB" id="A0A1E1MMK1"/>
<protein>
    <submittedName>
        <fullName evidence="2">Uncharacterized protein</fullName>
    </submittedName>
</protein>
<keyword evidence="1" id="KW-0812">Transmembrane</keyword>
<accession>A0A1E1MMK1</accession>
<dbReference type="Proteomes" id="UP000177625">
    <property type="component" value="Unassembled WGS sequence"/>
</dbReference>
<sequence>MTSTPAYELTCIDEEENVSLTAEPRYEHQEKRLATNLDIRWGSFFNSMYPADSIVYHSSAFITNTPYHRTNRDQYHINNTRQATLSIMKTSLTLLGLTTFLTSVFAFPVLLTTTSTPNSWRISNFSEGCSPGGCVYHFNIASPATRSSLNEPVFSTVCHGTNVANKMQPCDDPAVTVDDLPGQGAFTLVVEHQWTNEKGVTYFVRGNQTVEIGGYPKGFLVPETQVSAIA</sequence>
<gene>
    <name evidence="2" type="ORF">RSE6_11280</name>
</gene>